<name>A0ABV0PL94_9TELE</name>
<dbReference type="Proteomes" id="UP001476798">
    <property type="component" value="Unassembled WGS sequence"/>
</dbReference>
<sequence>LEELCDGLSRQAKGLKVLILKNNQITERGMNHLAKTLSSDQRRVVRRRDPARSGRCVPLQATWAPRAPNTPSFMHQLINLQC</sequence>
<dbReference type="EMBL" id="JAHRIO010080251">
    <property type="protein sequence ID" value="MEQ2184271.1"/>
    <property type="molecule type" value="Genomic_DNA"/>
</dbReference>
<feature type="non-terminal residue" evidence="1">
    <location>
        <position position="1"/>
    </location>
</feature>
<accession>A0ABV0PL94</accession>
<reference evidence="1 2" key="1">
    <citation type="submission" date="2021-06" db="EMBL/GenBank/DDBJ databases">
        <authorList>
            <person name="Palmer J.M."/>
        </authorList>
    </citation>
    <scope>NUCLEOTIDE SEQUENCE [LARGE SCALE GENOMIC DNA]</scope>
    <source>
        <strain evidence="1 2">GA_2019</strain>
        <tissue evidence="1">Muscle</tissue>
    </source>
</reference>
<proteinExistence type="predicted"/>
<dbReference type="Gene3D" id="3.80.10.10">
    <property type="entry name" value="Ribonuclease Inhibitor"/>
    <property type="match status" value="1"/>
</dbReference>
<gene>
    <name evidence="1" type="ORF">GOODEAATRI_006098</name>
</gene>
<dbReference type="SUPFAM" id="SSF52047">
    <property type="entry name" value="RNI-like"/>
    <property type="match status" value="1"/>
</dbReference>
<organism evidence="1 2">
    <name type="scientific">Goodea atripinnis</name>
    <dbReference type="NCBI Taxonomy" id="208336"/>
    <lineage>
        <taxon>Eukaryota</taxon>
        <taxon>Metazoa</taxon>
        <taxon>Chordata</taxon>
        <taxon>Craniata</taxon>
        <taxon>Vertebrata</taxon>
        <taxon>Euteleostomi</taxon>
        <taxon>Actinopterygii</taxon>
        <taxon>Neopterygii</taxon>
        <taxon>Teleostei</taxon>
        <taxon>Neoteleostei</taxon>
        <taxon>Acanthomorphata</taxon>
        <taxon>Ovalentaria</taxon>
        <taxon>Atherinomorphae</taxon>
        <taxon>Cyprinodontiformes</taxon>
        <taxon>Goodeidae</taxon>
        <taxon>Goodea</taxon>
    </lineage>
</organism>
<dbReference type="InterPro" id="IPR032675">
    <property type="entry name" value="LRR_dom_sf"/>
</dbReference>
<evidence type="ECO:0000313" key="1">
    <source>
        <dbReference type="EMBL" id="MEQ2184271.1"/>
    </source>
</evidence>
<evidence type="ECO:0000313" key="2">
    <source>
        <dbReference type="Proteomes" id="UP001476798"/>
    </source>
</evidence>
<comment type="caution">
    <text evidence="1">The sequence shown here is derived from an EMBL/GenBank/DDBJ whole genome shotgun (WGS) entry which is preliminary data.</text>
</comment>
<keyword evidence="2" id="KW-1185">Reference proteome</keyword>
<protein>
    <submittedName>
        <fullName evidence="1">Uncharacterized protein</fullName>
    </submittedName>
</protein>